<dbReference type="AlphaFoldDB" id="F0F034"/>
<dbReference type="Gene3D" id="3.10.20.310">
    <property type="entry name" value="membrane protein fhac"/>
    <property type="match status" value="5"/>
</dbReference>
<evidence type="ECO:0000256" key="2">
    <source>
        <dbReference type="ARBA" id="ARBA00022452"/>
    </source>
</evidence>
<evidence type="ECO:0000256" key="5">
    <source>
        <dbReference type="ARBA" id="ARBA00022737"/>
    </source>
</evidence>
<keyword evidence="5 8" id="KW-0677">Repeat</keyword>
<dbReference type="EMBL" id="AEWV01000023">
    <property type="protein sequence ID" value="EGC17068.1"/>
    <property type="molecule type" value="Genomic_DNA"/>
</dbReference>
<dbReference type="Proteomes" id="UP000004088">
    <property type="component" value="Unassembled WGS sequence"/>
</dbReference>
<dbReference type="PROSITE" id="PS51779">
    <property type="entry name" value="POTRA"/>
    <property type="match status" value="3"/>
</dbReference>
<feature type="domain" description="POTRA" evidence="10">
    <location>
        <begin position="25"/>
        <end position="92"/>
    </location>
</feature>
<evidence type="ECO:0000256" key="4">
    <source>
        <dbReference type="ARBA" id="ARBA00022729"/>
    </source>
</evidence>
<organism evidence="11 12">
    <name type="scientific">Kingella denitrificans ATCC 33394</name>
    <dbReference type="NCBI Taxonomy" id="888741"/>
    <lineage>
        <taxon>Bacteria</taxon>
        <taxon>Pseudomonadati</taxon>
        <taxon>Pseudomonadota</taxon>
        <taxon>Betaproteobacteria</taxon>
        <taxon>Neisseriales</taxon>
        <taxon>Neisseriaceae</taxon>
        <taxon>Kingella</taxon>
    </lineage>
</organism>
<evidence type="ECO:0000256" key="9">
    <source>
        <dbReference type="NCBIfam" id="TIGR03303"/>
    </source>
</evidence>
<dbReference type="PIRSF" id="PIRSF006076">
    <property type="entry name" value="OM_assembly_OMP85"/>
    <property type="match status" value="1"/>
</dbReference>
<dbReference type="RefSeq" id="WP_003783125.1">
    <property type="nucleotide sequence ID" value="NZ_GL870929.1"/>
</dbReference>
<keyword evidence="12" id="KW-1185">Reference proteome</keyword>
<evidence type="ECO:0000259" key="10">
    <source>
        <dbReference type="PROSITE" id="PS51779"/>
    </source>
</evidence>
<keyword evidence="2 8" id="KW-1134">Transmembrane beta strand</keyword>
<dbReference type="NCBIfam" id="TIGR03303">
    <property type="entry name" value="OM_YaeT"/>
    <property type="match status" value="1"/>
</dbReference>
<sequence precursor="true">MMKFKQLTIALMAMGLAAPIWAADFTISDFRVEGEQHTSEATVRSLLPVKAGDVYTDATGESIIRALYASGFYENVLLEQNGTQLIITVQERPIISDLVIRGAKVLPNDVILKQMTQMPGATTRNDADLVEGGREQGHDQKLAAFDRSATDNATQMLASSGLAKGDFFNQESLSRALASLQGAYHEQGKNNVEIKPDVQMLARNRVAITIDIKEGETTKIKTLDFEGNEKFTDRRLRRVIGLTNGTLFSWLSKSNVFSWEKFARDKARLETFYHERGYFDFRLDEEGFRRQLSEDKTRENITIKVYEGERYYWGNVGLSGDLKDVPAASVQRHLSAIRTGKLSNLDKLNEVLAKVRLELQSAGYAQAQVTASPTRREENGKHFVDIEVQAALGNRIAVRHIDISGNNKTRDEVIRRELRQMEGATYDQAKINRSVERLRQLGYFEDVQTNMVTVPENEQQVDMNVVVKERSTGSLNASIGWSQDDGMVLAAGVSQDNLFGTGKSASLNLSRSKVRQSGNLSFTDPYFTTDGVSMTYNLFGSNYSPYKLDNNPRNYGMRRLGATAMMGIPVTEYDRINVGLGVENMRVKLRNNPPYRYQHFVDTHGASNWLYKGMMSWYRNTTDDSYWPTRGYQANVTGEIALPGSGIKYYQLGHQQTWYFPLSKSFTLMLNGQIGISNHYGSTSEVPFMYNQTGGGLGSVRGFESGSLGPKVYDIDASGSRSTESYGGKFAANVNAELLFPFPGVKDSRSVRLSLFADAGSVWDGKTYNSGAYSSANPNGTNGYYSGNHRSTFSNELRYSAGAAVTWISPMGPIKLSYAYPLRKRDTDLVQRFQFQLGTVF</sequence>
<dbReference type="GO" id="GO:0009279">
    <property type="term" value="C:cell outer membrane"/>
    <property type="evidence" value="ECO:0007669"/>
    <property type="project" value="UniProtKB-SubCell"/>
</dbReference>
<dbReference type="Pfam" id="PF01103">
    <property type="entry name" value="Omp85"/>
    <property type="match status" value="1"/>
</dbReference>
<dbReference type="InterPro" id="IPR039910">
    <property type="entry name" value="D15-like"/>
</dbReference>
<comment type="similarity">
    <text evidence="8">Belongs to the BamA family.</text>
</comment>
<dbReference type="Gene3D" id="2.40.160.50">
    <property type="entry name" value="membrane protein fhac: a member of the omp85/tpsb transporter family"/>
    <property type="match status" value="1"/>
</dbReference>
<dbReference type="InterPro" id="IPR034746">
    <property type="entry name" value="POTRA"/>
</dbReference>
<comment type="function">
    <text evidence="8">Part of the outer membrane protein assembly complex, which is involved in assembly and insertion of beta-barrel proteins into the outer membrane.</text>
</comment>
<dbReference type="GO" id="GO:0051205">
    <property type="term" value="P:protein insertion into membrane"/>
    <property type="evidence" value="ECO:0007669"/>
    <property type="project" value="UniProtKB-UniRule"/>
</dbReference>
<keyword evidence="3 8" id="KW-0812">Transmembrane</keyword>
<dbReference type="STRING" id="888741.HMPREF9098_1468"/>
<feature type="chain" id="PRO_5009011445" description="Outer membrane protein assembly factor BamA" evidence="8">
    <location>
        <begin position="23"/>
        <end position="841"/>
    </location>
</feature>
<gene>
    <name evidence="8" type="primary">bamA</name>
    <name evidence="11" type="synonym">yaeT</name>
    <name evidence="11" type="ORF">HMPREF9098_1468</name>
</gene>
<keyword evidence="7 8" id="KW-0998">Cell outer membrane</keyword>
<dbReference type="HOGENOM" id="CLU_007664_1_0_4"/>
<name>F0F034_9NEIS</name>
<evidence type="ECO:0000313" key="12">
    <source>
        <dbReference type="Proteomes" id="UP000004088"/>
    </source>
</evidence>
<dbReference type="InterPro" id="IPR023707">
    <property type="entry name" value="OM_assembly_BamA"/>
</dbReference>
<dbReference type="InterPro" id="IPR010827">
    <property type="entry name" value="BamA/TamA_POTRA"/>
</dbReference>
<accession>F0F034</accession>
<dbReference type="InterPro" id="IPR000184">
    <property type="entry name" value="Bac_surfAg_D15"/>
</dbReference>
<reference evidence="11 12" key="1">
    <citation type="submission" date="2011-01" db="EMBL/GenBank/DDBJ databases">
        <authorList>
            <person name="Muzny D."/>
            <person name="Qin X."/>
            <person name="Deng J."/>
            <person name="Jiang H."/>
            <person name="Liu Y."/>
            <person name="Qu J."/>
            <person name="Song X.-Z."/>
            <person name="Zhang L."/>
            <person name="Thornton R."/>
            <person name="Coyle M."/>
            <person name="Francisco L."/>
            <person name="Jackson L."/>
            <person name="Javaid M."/>
            <person name="Korchina V."/>
            <person name="Kovar C."/>
            <person name="Mata R."/>
            <person name="Mathew T."/>
            <person name="Ngo R."/>
            <person name="Nguyen L."/>
            <person name="Nguyen N."/>
            <person name="Okwuonu G."/>
            <person name="Ongeri F."/>
            <person name="Pham C."/>
            <person name="Simmons D."/>
            <person name="Wilczek-Boney K."/>
            <person name="Hale W."/>
            <person name="Jakkamsetti A."/>
            <person name="Pham P."/>
            <person name="Ruth R."/>
            <person name="San Lucas F."/>
            <person name="Warren J."/>
            <person name="Zhang J."/>
            <person name="Zhao Z."/>
            <person name="Zhou C."/>
            <person name="Zhu D."/>
            <person name="Lee S."/>
            <person name="Bess C."/>
            <person name="Blankenburg K."/>
            <person name="Forbes L."/>
            <person name="Fu Q."/>
            <person name="Gubbala S."/>
            <person name="Hirani K."/>
            <person name="Jayaseelan J.C."/>
            <person name="Lara F."/>
            <person name="Munidasa M."/>
            <person name="Palculict T."/>
            <person name="Patil S."/>
            <person name="Pu L.-L."/>
            <person name="Saada N."/>
            <person name="Tang L."/>
            <person name="Weissenberger G."/>
            <person name="Zhu Y."/>
            <person name="Hemphill L."/>
            <person name="Shang Y."/>
            <person name="Youmans B."/>
            <person name="Ayvaz T."/>
            <person name="Ross M."/>
            <person name="Santibanez J."/>
            <person name="Aqrawi P."/>
            <person name="Gross S."/>
            <person name="Joshi V."/>
            <person name="Fowler G."/>
            <person name="Nazareth L."/>
            <person name="Reid J."/>
            <person name="Worley K."/>
            <person name="Petrosino J."/>
            <person name="Highlander S."/>
            <person name="Gibbs R."/>
        </authorList>
    </citation>
    <scope>NUCLEOTIDE SEQUENCE [LARGE SCALE GENOMIC DNA]</scope>
    <source>
        <strain evidence="11 12">ATCC 33394</strain>
    </source>
</reference>
<evidence type="ECO:0000256" key="6">
    <source>
        <dbReference type="ARBA" id="ARBA00023136"/>
    </source>
</evidence>
<comment type="subcellular location">
    <subcellularLocation>
        <location evidence="8">Cell outer membrane</location>
    </subcellularLocation>
    <subcellularLocation>
        <location evidence="1">Membrane</location>
    </subcellularLocation>
</comment>
<dbReference type="HAMAP" id="MF_01430">
    <property type="entry name" value="OM_assembly_BamA"/>
    <property type="match status" value="1"/>
</dbReference>
<proteinExistence type="inferred from homology"/>
<keyword evidence="4 8" id="KW-0732">Signal</keyword>
<evidence type="ECO:0000256" key="1">
    <source>
        <dbReference type="ARBA" id="ARBA00004370"/>
    </source>
</evidence>
<keyword evidence="6 8" id="KW-0472">Membrane</keyword>
<evidence type="ECO:0000313" key="11">
    <source>
        <dbReference type="EMBL" id="EGC17068.1"/>
    </source>
</evidence>
<dbReference type="GO" id="GO:0043165">
    <property type="term" value="P:Gram-negative-bacterium-type cell outer membrane assembly"/>
    <property type="evidence" value="ECO:0007669"/>
    <property type="project" value="UniProtKB-UniRule"/>
</dbReference>
<feature type="signal peptide" evidence="8">
    <location>
        <begin position="1"/>
        <end position="22"/>
    </location>
</feature>
<dbReference type="PANTHER" id="PTHR12815:SF23">
    <property type="entry name" value="OUTER MEMBRANE PROTEIN ASSEMBLY FACTOR BAMA"/>
    <property type="match status" value="1"/>
</dbReference>
<dbReference type="PANTHER" id="PTHR12815">
    <property type="entry name" value="SORTING AND ASSEMBLY MACHINERY SAMM50 PROTEIN FAMILY MEMBER"/>
    <property type="match status" value="1"/>
</dbReference>
<evidence type="ECO:0000256" key="3">
    <source>
        <dbReference type="ARBA" id="ARBA00022692"/>
    </source>
</evidence>
<comment type="subunit">
    <text evidence="8">Part of the Bam complex.</text>
</comment>
<evidence type="ECO:0000256" key="7">
    <source>
        <dbReference type="ARBA" id="ARBA00023237"/>
    </source>
</evidence>
<comment type="caution">
    <text evidence="11">The sequence shown here is derived from an EMBL/GenBank/DDBJ whole genome shotgun (WGS) entry which is preliminary data.</text>
</comment>
<protein>
    <recommendedName>
        <fullName evidence="8 9">Outer membrane protein assembly factor BamA</fullName>
    </recommendedName>
</protein>
<dbReference type="Pfam" id="PF07244">
    <property type="entry name" value="POTRA"/>
    <property type="match status" value="5"/>
</dbReference>
<evidence type="ECO:0000256" key="8">
    <source>
        <dbReference type="HAMAP-Rule" id="MF_01430"/>
    </source>
</evidence>
<feature type="domain" description="POTRA" evidence="10">
    <location>
        <begin position="396"/>
        <end position="470"/>
    </location>
</feature>
<feature type="domain" description="POTRA" evidence="10">
    <location>
        <begin position="218"/>
        <end position="308"/>
    </location>
</feature>